<keyword evidence="2" id="KW-0732">Signal</keyword>
<evidence type="ECO:0000256" key="2">
    <source>
        <dbReference type="SAM" id="SignalP"/>
    </source>
</evidence>
<keyword evidence="4" id="KW-1185">Reference proteome</keyword>
<dbReference type="OrthoDB" id="1523667at2"/>
<dbReference type="Proteomes" id="UP000239872">
    <property type="component" value="Unassembled WGS sequence"/>
</dbReference>
<feature type="signal peptide" evidence="2">
    <location>
        <begin position="1"/>
        <end position="20"/>
    </location>
</feature>
<protein>
    <recommendedName>
        <fullName evidence="5">Outer membrane protein beta-barrel domain-containing protein</fullName>
    </recommendedName>
</protein>
<gene>
    <name evidence="3" type="ORF">CJD36_001325</name>
</gene>
<reference evidence="3 4" key="1">
    <citation type="submission" date="2018-01" db="EMBL/GenBank/DDBJ databases">
        <title>A novel member of the phylum Bacteroidetes isolated from glacier ice.</title>
        <authorList>
            <person name="Liu Q."/>
            <person name="Xin Y.-H."/>
        </authorList>
    </citation>
    <scope>NUCLEOTIDE SEQUENCE [LARGE SCALE GENOMIC DNA]</scope>
    <source>
        <strain evidence="3 4">RB1R16</strain>
    </source>
</reference>
<evidence type="ECO:0008006" key="5">
    <source>
        <dbReference type="Google" id="ProtNLM"/>
    </source>
</evidence>
<evidence type="ECO:0000313" key="4">
    <source>
        <dbReference type="Proteomes" id="UP000239872"/>
    </source>
</evidence>
<organism evidence="3 4">
    <name type="scientific">Flavipsychrobacter stenotrophus</name>
    <dbReference type="NCBI Taxonomy" id="2077091"/>
    <lineage>
        <taxon>Bacteria</taxon>
        <taxon>Pseudomonadati</taxon>
        <taxon>Bacteroidota</taxon>
        <taxon>Chitinophagia</taxon>
        <taxon>Chitinophagales</taxon>
        <taxon>Chitinophagaceae</taxon>
        <taxon>Flavipsychrobacter</taxon>
    </lineage>
</organism>
<feature type="chain" id="PRO_5015734081" description="Outer membrane protein beta-barrel domain-containing protein" evidence="2">
    <location>
        <begin position="21"/>
        <end position="273"/>
    </location>
</feature>
<comment type="caution">
    <text evidence="3">The sequence shown here is derived from an EMBL/GenBank/DDBJ whole genome shotgun (WGS) entry which is preliminary data.</text>
</comment>
<sequence length="273" mass="30569">MNKVLGAFIGLLSLSSVSYAQQVVFSSDSTKKIEQPEPPKAKPRPIKLPKPIRNELSFGLRVNTNGWSVYTDYGRAKTNDMKRVDMFHNVLYLQTEFTEKKDPKEEKVKSQTISNRSSSTYIYGKVNNFYALKIGLGYRKLIAGKPDPGCVAIHWATTGGFALGLLKPYYITLVGGSQSIKYTDINQSDFLDERIIQGNSGFSKGMNEIQFVPGGHLKSALHFDFSANRKNVIGVEAGVNAEFYSTPVMLMANQKPTSAFYDLFVSFQFGRRW</sequence>
<evidence type="ECO:0000313" key="3">
    <source>
        <dbReference type="EMBL" id="PQJ12420.1"/>
    </source>
</evidence>
<dbReference type="RefSeq" id="WP_105037304.1">
    <property type="nucleotide sequence ID" value="NZ_PPSL01000001.1"/>
</dbReference>
<evidence type="ECO:0000256" key="1">
    <source>
        <dbReference type="SAM" id="MobiDB-lite"/>
    </source>
</evidence>
<accession>A0A2S7SZP2</accession>
<name>A0A2S7SZP2_9BACT</name>
<feature type="region of interest" description="Disordered" evidence="1">
    <location>
        <begin position="28"/>
        <end position="48"/>
    </location>
</feature>
<dbReference type="AlphaFoldDB" id="A0A2S7SZP2"/>
<proteinExistence type="predicted"/>
<dbReference type="EMBL" id="PPSL01000001">
    <property type="protein sequence ID" value="PQJ12420.1"/>
    <property type="molecule type" value="Genomic_DNA"/>
</dbReference>
<feature type="compositionally biased region" description="Basic and acidic residues" evidence="1">
    <location>
        <begin position="29"/>
        <end position="40"/>
    </location>
</feature>